<dbReference type="Proteomes" id="UP000078561">
    <property type="component" value="Unassembled WGS sequence"/>
</dbReference>
<keyword evidence="3" id="KW-0489">Methyltransferase</keyword>
<keyword evidence="7" id="KW-0862">Zinc</keyword>
<evidence type="ECO:0000256" key="2">
    <source>
        <dbReference type="ARBA" id="ARBA00022454"/>
    </source>
</evidence>
<reference evidence="10" key="1">
    <citation type="submission" date="2016-04" db="EMBL/GenBank/DDBJ databases">
        <authorList>
            <person name="Evans L.H."/>
            <person name="Alamgir A."/>
            <person name="Owens N."/>
            <person name="Weber N.D."/>
            <person name="Virtaneva K."/>
            <person name="Barbian K."/>
            <person name="Babar A."/>
            <person name="Rosenke K."/>
        </authorList>
    </citation>
    <scope>NUCLEOTIDE SEQUENCE [LARGE SCALE GENOMIC DNA]</scope>
    <source>
        <strain evidence="10">CBS 101.48</strain>
    </source>
</reference>
<organism evidence="10">
    <name type="scientific">Absidia glauca</name>
    <name type="common">Pin mould</name>
    <dbReference type="NCBI Taxonomy" id="4829"/>
    <lineage>
        <taxon>Eukaryota</taxon>
        <taxon>Fungi</taxon>
        <taxon>Fungi incertae sedis</taxon>
        <taxon>Mucoromycota</taxon>
        <taxon>Mucoromycotina</taxon>
        <taxon>Mucoromycetes</taxon>
        <taxon>Mucorales</taxon>
        <taxon>Cunninghamellaceae</taxon>
        <taxon>Absidia</taxon>
    </lineage>
</organism>
<evidence type="ECO:0000256" key="4">
    <source>
        <dbReference type="ARBA" id="ARBA00022679"/>
    </source>
</evidence>
<evidence type="ECO:0008006" key="12">
    <source>
        <dbReference type="Google" id="ProtNLM"/>
    </source>
</evidence>
<evidence type="ECO:0000259" key="9">
    <source>
        <dbReference type="PROSITE" id="PS50868"/>
    </source>
</evidence>
<evidence type="ECO:0000256" key="1">
    <source>
        <dbReference type="ARBA" id="ARBA00004286"/>
    </source>
</evidence>
<dbReference type="AlphaFoldDB" id="A0A168R8E0"/>
<dbReference type="InterPro" id="IPR050973">
    <property type="entry name" value="H3K9_Histone-Lys_N-MTase"/>
</dbReference>
<dbReference type="GO" id="GO:0046872">
    <property type="term" value="F:metal ion binding"/>
    <property type="evidence" value="ECO:0007669"/>
    <property type="project" value="UniProtKB-KW"/>
</dbReference>
<keyword evidence="4" id="KW-0808">Transferase</keyword>
<keyword evidence="5" id="KW-0949">S-adenosyl-L-methionine</keyword>
<accession>A0A168R8E0</accession>
<keyword evidence="2" id="KW-0158">Chromosome</keyword>
<sequence>MVQLGRQVPLEVFKTAKKGWGVRTVKALEPGTFVEQYLGEVISDKDGAQRGKIYDRIGISYLFNMDIDGQPKNVIDSYLCGNASHYLNHSCDPNLVVFGVFYDSVDPSFHRLAFFTKRAVAAGEELTFDYIGDNLGDNAIVSRRFPCYCASTNCRKWIHL</sequence>
<evidence type="ECO:0000256" key="3">
    <source>
        <dbReference type="ARBA" id="ARBA00022603"/>
    </source>
</evidence>
<dbReference type="STRING" id="4829.A0A168R8E0"/>
<protein>
    <recommendedName>
        <fullName evidence="12">SET domain-containing protein</fullName>
    </recommendedName>
</protein>
<dbReference type="Gene3D" id="2.170.270.10">
    <property type="entry name" value="SET domain"/>
    <property type="match status" value="1"/>
</dbReference>
<evidence type="ECO:0000256" key="6">
    <source>
        <dbReference type="ARBA" id="ARBA00022723"/>
    </source>
</evidence>
<proteinExistence type="predicted"/>
<evidence type="ECO:0000259" key="8">
    <source>
        <dbReference type="PROSITE" id="PS50280"/>
    </source>
</evidence>
<keyword evidence="11" id="KW-1185">Reference proteome</keyword>
<evidence type="ECO:0000313" key="11">
    <source>
        <dbReference type="Proteomes" id="UP000078561"/>
    </source>
</evidence>
<keyword evidence="6" id="KW-0479">Metal-binding</keyword>
<dbReference type="GO" id="GO:0032259">
    <property type="term" value="P:methylation"/>
    <property type="evidence" value="ECO:0007669"/>
    <property type="project" value="UniProtKB-KW"/>
</dbReference>
<name>A0A168R8E0_ABSGL</name>
<evidence type="ECO:0000313" key="10">
    <source>
        <dbReference type="EMBL" id="SAM06277.1"/>
    </source>
</evidence>
<dbReference type="PANTHER" id="PTHR46223:SF3">
    <property type="entry name" value="HISTONE-LYSINE N-METHYLTRANSFERASE SET-23"/>
    <property type="match status" value="1"/>
</dbReference>
<feature type="domain" description="SET" evidence="8">
    <location>
        <begin position="8"/>
        <end position="131"/>
    </location>
</feature>
<dbReference type="GO" id="GO:0008168">
    <property type="term" value="F:methyltransferase activity"/>
    <property type="evidence" value="ECO:0007669"/>
    <property type="project" value="UniProtKB-KW"/>
</dbReference>
<dbReference type="PANTHER" id="PTHR46223">
    <property type="entry name" value="HISTONE-LYSINE N-METHYLTRANSFERASE SUV39H"/>
    <property type="match status" value="1"/>
</dbReference>
<gene>
    <name evidence="10" type="primary">ABSGL_12165.1 scaffold 12710</name>
</gene>
<dbReference type="InParanoid" id="A0A168R8E0"/>
<dbReference type="SMART" id="SM00317">
    <property type="entry name" value="SET"/>
    <property type="match status" value="1"/>
</dbReference>
<dbReference type="OMA" id="DGRQCCL"/>
<dbReference type="InterPro" id="IPR001214">
    <property type="entry name" value="SET_dom"/>
</dbReference>
<evidence type="ECO:0000256" key="7">
    <source>
        <dbReference type="ARBA" id="ARBA00022833"/>
    </source>
</evidence>
<dbReference type="SUPFAM" id="SSF82199">
    <property type="entry name" value="SET domain"/>
    <property type="match status" value="1"/>
</dbReference>
<evidence type="ECO:0000256" key="5">
    <source>
        <dbReference type="ARBA" id="ARBA00022691"/>
    </source>
</evidence>
<dbReference type="OrthoDB" id="308383at2759"/>
<comment type="subcellular location">
    <subcellularLocation>
        <location evidence="1">Chromosome</location>
    </subcellularLocation>
</comment>
<dbReference type="EMBL" id="LT554579">
    <property type="protein sequence ID" value="SAM06277.1"/>
    <property type="molecule type" value="Genomic_DNA"/>
</dbReference>
<dbReference type="PROSITE" id="PS50280">
    <property type="entry name" value="SET"/>
    <property type="match status" value="1"/>
</dbReference>
<dbReference type="Pfam" id="PF00856">
    <property type="entry name" value="SET"/>
    <property type="match status" value="1"/>
</dbReference>
<feature type="domain" description="Post-SET" evidence="9">
    <location>
        <begin position="143"/>
        <end position="159"/>
    </location>
</feature>
<dbReference type="PROSITE" id="PS50868">
    <property type="entry name" value="POST_SET"/>
    <property type="match status" value="1"/>
</dbReference>
<dbReference type="InterPro" id="IPR003616">
    <property type="entry name" value="Post-SET_dom"/>
</dbReference>
<dbReference type="GO" id="GO:0005694">
    <property type="term" value="C:chromosome"/>
    <property type="evidence" value="ECO:0007669"/>
    <property type="project" value="UniProtKB-SubCell"/>
</dbReference>
<dbReference type="InterPro" id="IPR046341">
    <property type="entry name" value="SET_dom_sf"/>
</dbReference>